<evidence type="ECO:0000313" key="1">
    <source>
        <dbReference type="EMBL" id="SYV89779.1"/>
    </source>
</evidence>
<dbReference type="InterPro" id="IPR005593">
    <property type="entry name" value="Xul5P/Fru6P_PKetolase"/>
</dbReference>
<dbReference type="GO" id="GO:0050193">
    <property type="term" value="F:phosphoketolase activity"/>
    <property type="evidence" value="ECO:0007669"/>
    <property type="project" value="UniProtKB-EC"/>
</dbReference>
<feature type="non-terminal residue" evidence="1">
    <location>
        <position position="43"/>
    </location>
</feature>
<name>A0A3B0NZG0_9BACT</name>
<evidence type="ECO:0000313" key="2">
    <source>
        <dbReference type="Proteomes" id="UP000259864"/>
    </source>
</evidence>
<dbReference type="EC" id="4.1.2.9" evidence="1"/>
<dbReference type="KEGG" id="mala:NCTC10135_00279"/>
<protein>
    <submittedName>
        <fullName evidence="1">Xylulose-5-phosphate phosphoketolase</fullName>
        <ecNumber evidence="1">4.1.2.9</ecNumber>
    </submittedName>
</protein>
<dbReference type="Gene3D" id="3.40.50.970">
    <property type="match status" value="1"/>
</dbReference>
<dbReference type="Proteomes" id="UP000259864">
    <property type="component" value="Chromosome 1"/>
</dbReference>
<sequence length="43" mass="5079">MVELSKFMADTVLKNPDNFRVFGPDETKSNRLFGLFDVTKRQW</sequence>
<proteinExistence type="predicted"/>
<dbReference type="EMBL" id="LS991949">
    <property type="protein sequence ID" value="SYV89779.1"/>
    <property type="molecule type" value="Genomic_DNA"/>
</dbReference>
<accession>A0A3B0NZG0</accession>
<dbReference type="AlphaFoldDB" id="A0A3B0NZG0"/>
<keyword evidence="1" id="KW-0456">Lyase</keyword>
<reference evidence="2" key="1">
    <citation type="submission" date="2018-06" db="EMBL/GenBank/DDBJ databases">
        <authorList>
            <consortium name="Pathogen Informatics"/>
        </authorList>
    </citation>
    <scope>NUCLEOTIDE SEQUENCE [LARGE SCALE GENOMIC DNA]</scope>
    <source>
        <strain evidence="2">NCTC10135</strain>
    </source>
</reference>
<organism evidence="1 2">
    <name type="scientific">Metamycoplasma alkalescens</name>
    <dbReference type="NCBI Taxonomy" id="45363"/>
    <lineage>
        <taxon>Bacteria</taxon>
        <taxon>Bacillati</taxon>
        <taxon>Mycoplasmatota</taxon>
        <taxon>Mycoplasmoidales</taxon>
        <taxon>Metamycoplasmataceae</taxon>
        <taxon>Metamycoplasma</taxon>
    </lineage>
</organism>
<dbReference type="GO" id="GO:0005975">
    <property type="term" value="P:carbohydrate metabolic process"/>
    <property type="evidence" value="ECO:0007669"/>
    <property type="project" value="InterPro"/>
</dbReference>
<dbReference type="Pfam" id="PF03894">
    <property type="entry name" value="XFP"/>
    <property type="match status" value="1"/>
</dbReference>
<gene>
    <name evidence="1" type="primary">xpkA_2</name>
    <name evidence="1" type="ORF">NCTC10135_00279</name>
</gene>